<dbReference type="OrthoDB" id="9788924at2"/>
<dbReference type="STRING" id="526222.Desal_0578"/>
<evidence type="ECO:0000313" key="1">
    <source>
        <dbReference type="EMBL" id="ACS78644.1"/>
    </source>
</evidence>
<dbReference type="HOGENOM" id="CLU_023406_1_0_7"/>
<dbReference type="Proteomes" id="UP000002601">
    <property type="component" value="Chromosome"/>
</dbReference>
<accession>C6BXT6</accession>
<dbReference type="GO" id="GO:0016779">
    <property type="term" value="F:nucleotidyltransferase activity"/>
    <property type="evidence" value="ECO:0007669"/>
    <property type="project" value="UniProtKB-KW"/>
</dbReference>
<dbReference type="EMBL" id="CP001649">
    <property type="protein sequence ID" value="ACS78644.1"/>
    <property type="molecule type" value="Genomic_DNA"/>
</dbReference>
<dbReference type="eggNOG" id="COG3980">
    <property type="taxonomic scope" value="Bacteria"/>
</dbReference>
<dbReference type="PANTHER" id="PTHR21015:SF22">
    <property type="entry name" value="GLYCOSYLTRANSFERASE"/>
    <property type="match status" value="1"/>
</dbReference>
<protein>
    <submittedName>
        <fullName evidence="1">Acylneuraminate cytidylyltransferase</fullName>
    </submittedName>
</protein>
<dbReference type="GO" id="GO:0016757">
    <property type="term" value="F:glycosyltransferase activity"/>
    <property type="evidence" value="ECO:0007669"/>
    <property type="project" value="TreeGrafter"/>
</dbReference>
<proteinExistence type="predicted"/>
<sequence>MKNSGPFLFLCEAGPQTGFGHAGRCMAIAAALREKFGCDSVFGFRGALEAENKIKAAGFKTIPVSDFDLWKFSNEGAVVLDLRINLAQSFFSRAKTAGKLLVSIDDPTPNRLHTDLAFYPPVPQFRELKWDEFSGTIHRGWEFIPLRKEFRLPKNPQPIHSIPKILITMGGSDPHGLTLKILQALKSVDGEWQAEVVIGPMFNNLDKIDQITVEHGKKVKLLHDIKDMSLPMQQADAAIASFGMTAYELAACGVPQMLLCLSEDHTRSASALHASGAAVSLGKYDRISDRKLALELQNFISDQNSLKSIAAKAAGLGIGQGATNIASLIMKAI</sequence>
<dbReference type="AlphaFoldDB" id="C6BXT6"/>
<dbReference type="Gene3D" id="3.40.50.2000">
    <property type="entry name" value="Glycogen Phosphorylase B"/>
    <property type="match status" value="1"/>
</dbReference>
<evidence type="ECO:0000313" key="2">
    <source>
        <dbReference type="Proteomes" id="UP000002601"/>
    </source>
</evidence>
<reference evidence="1 2" key="1">
    <citation type="submission" date="2009-06" db="EMBL/GenBank/DDBJ databases">
        <title>Complete sequence of Desulfovibrio salexigens DSM 2638.</title>
        <authorList>
            <consortium name="US DOE Joint Genome Institute"/>
            <person name="Lucas S."/>
            <person name="Copeland A."/>
            <person name="Lapidus A."/>
            <person name="Glavina del Rio T."/>
            <person name="Tice H."/>
            <person name="Bruce D."/>
            <person name="Goodwin L."/>
            <person name="Pitluck S."/>
            <person name="Munk A.C."/>
            <person name="Brettin T."/>
            <person name="Detter J.C."/>
            <person name="Han C."/>
            <person name="Tapia R."/>
            <person name="Larimer F."/>
            <person name="Land M."/>
            <person name="Hauser L."/>
            <person name="Kyrpides N."/>
            <person name="Anderson I."/>
            <person name="Wall J.D."/>
            <person name="Arkin A.P."/>
            <person name="Dehal P."/>
            <person name="Chivian D."/>
            <person name="Giles B."/>
            <person name="Hazen T.C."/>
        </authorList>
    </citation>
    <scope>NUCLEOTIDE SEQUENCE [LARGE SCALE GENOMIC DNA]</scope>
    <source>
        <strain evidence="2">ATCC 14822 / DSM 2638 / NCIMB 8403 / VKM B-1763</strain>
    </source>
</reference>
<keyword evidence="2" id="KW-1185">Reference proteome</keyword>
<keyword evidence="1" id="KW-0548">Nucleotidyltransferase</keyword>
<dbReference type="SUPFAM" id="SSF53756">
    <property type="entry name" value="UDP-Glycosyltransferase/glycogen phosphorylase"/>
    <property type="match status" value="1"/>
</dbReference>
<dbReference type="Gene3D" id="3.40.50.11190">
    <property type="match status" value="1"/>
</dbReference>
<gene>
    <name evidence="1" type="ordered locus">Desal_0578</name>
</gene>
<keyword evidence="1" id="KW-0808">Transferase</keyword>
<organism evidence="1 2">
    <name type="scientific">Maridesulfovibrio salexigens (strain ATCC 14822 / DSM 2638 / NCIMB 8403 / VKM B-1763)</name>
    <name type="common">Desulfovibrio salexigens</name>
    <dbReference type="NCBI Taxonomy" id="526222"/>
    <lineage>
        <taxon>Bacteria</taxon>
        <taxon>Pseudomonadati</taxon>
        <taxon>Thermodesulfobacteriota</taxon>
        <taxon>Desulfovibrionia</taxon>
        <taxon>Desulfovibrionales</taxon>
        <taxon>Desulfovibrionaceae</taxon>
        <taxon>Maridesulfovibrio</taxon>
    </lineage>
</organism>
<dbReference type="PANTHER" id="PTHR21015">
    <property type="entry name" value="UDP-N-ACETYLGLUCOSAMINE--N-ACETYLMURAMYL-(PENTAPEPTIDE) PYROPHOSPHORYL-UNDECAPRENOL N-ACETYLGLUCOSAMINE TRANSFERASE 1"/>
    <property type="match status" value="1"/>
</dbReference>
<name>C6BXT6_MARSD</name>
<dbReference type="KEGG" id="dsa:Desal_0578"/>